<feature type="transmembrane region" description="Helical" evidence="1">
    <location>
        <begin position="52"/>
        <end position="68"/>
    </location>
</feature>
<dbReference type="OrthoDB" id="4227382at2"/>
<gene>
    <name evidence="2" type="ORF">DV701_10355</name>
</gene>
<organism evidence="2 3">
    <name type="scientific">Ornithinimicrobium avium</name>
    <dbReference type="NCBI Taxonomy" id="2283195"/>
    <lineage>
        <taxon>Bacteria</taxon>
        <taxon>Bacillati</taxon>
        <taxon>Actinomycetota</taxon>
        <taxon>Actinomycetes</taxon>
        <taxon>Micrococcales</taxon>
        <taxon>Ornithinimicrobiaceae</taxon>
        <taxon>Ornithinimicrobium</taxon>
    </lineage>
</organism>
<sequence length="123" mass="13091">MSTPRTGPAGFWWWLVGGAVLTFLGLSLPSALLVGFPLAAVVAAVLSWRSWLPGYLLGTSLPLLWVAWENRGGPGFVTFRTDAGGGGHELLDPVPWLLVGLALVLLAAVLLTLGRWRRTSTAD</sequence>
<evidence type="ECO:0000256" key="1">
    <source>
        <dbReference type="SAM" id="Phobius"/>
    </source>
</evidence>
<dbReference type="KEGG" id="orn:DV701_10355"/>
<evidence type="ECO:0000313" key="3">
    <source>
        <dbReference type="Proteomes" id="UP000253790"/>
    </source>
</evidence>
<evidence type="ECO:0008006" key="4">
    <source>
        <dbReference type="Google" id="ProtNLM"/>
    </source>
</evidence>
<proteinExistence type="predicted"/>
<reference evidence="2 3" key="1">
    <citation type="submission" date="2018-07" db="EMBL/GenBank/DDBJ databases">
        <title>Complete genome sequencing of Ornithinimicrobium sp. AMA3305.</title>
        <authorList>
            <person name="Bae J.-W."/>
        </authorList>
    </citation>
    <scope>NUCLEOTIDE SEQUENCE [LARGE SCALE GENOMIC DNA]</scope>
    <source>
        <strain evidence="2 3">AMA3305</strain>
    </source>
</reference>
<feature type="transmembrane region" description="Helical" evidence="1">
    <location>
        <begin position="12"/>
        <end position="45"/>
    </location>
</feature>
<keyword evidence="1" id="KW-0472">Membrane</keyword>
<keyword evidence="1" id="KW-1133">Transmembrane helix</keyword>
<accession>A0A345NN62</accession>
<protein>
    <recommendedName>
        <fullName evidence="4">Apolipoprotein N-acyltransferase</fullName>
    </recommendedName>
</protein>
<name>A0A345NN62_9MICO</name>
<dbReference type="RefSeq" id="WP_114928235.1">
    <property type="nucleotide sequence ID" value="NZ_CP031229.1"/>
</dbReference>
<keyword evidence="3" id="KW-1185">Reference proteome</keyword>
<dbReference type="Proteomes" id="UP000253790">
    <property type="component" value="Chromosome"/>
</dbReference>
<dbReference type="AlphaFoldDB" id="A0A345NN62"/>
<feature type="transmembrane region" description="Helical" evidence="1">
    <location>
        <begin position="94"/>
        <end position="113"/>
    </location>
</feature>
<evidence type="ECO:0000313" key="2">
    <source>
        <dbReference type="EMBL" id="AXH96470.1"/>
    </source>
</evidence>
<keyword evidence="1" id="KW-0812">Transmembrane</keyword>
<dbReference type="EMBL" id="CP031229">
    <property type="protein sequence ID" value="AXH96470.1"/>
    <property type="molecule type" value="Genomic_DNA"/>
</dbReference>